<dbReference type="EMBL" id="MEHD01000036">
    <property type="protein sequence ID" value="ODR50094.1"/>
    <property type="molecule type" value="Genomic_DNA"/>
</dbReference>
<evidence type="ECO:0000313" key="6">
    <source>
        <dbReference type="Proteomes" id="UP000094869"/>
    </source>
</evidence>
<feature type="domain" description="DUF3502" evidence="2">
    <location>
        <begin position="449"/>
        <end position="514"/>
    </location>
</feature>
<keyword evidence="1" id="KW-0732">Signal</keyword>
<evidence type="ECO:0000313" key="3">
    <source>
        <dbReference type="EMBL" id="ODR50094.1"/>
    </source>
</evidence>
<organism evidence="4 5">
    <name type="scientific">Eisenbergiella tayi</name>
    <dbReference type="NCBI Taxonomy" id="1432052"/>
    <lineage>
        <taxon>Bacteria</taxon>
        <taxon>Bacillati</taxon>
        <taxon>Bacillota</taxon>
        <taxon>Clostridia</taxon>
        <taxon>Lachnospirales</taxon>
        <taxon>Lachnospiraceae</taxon>
        <taxon>Eisenbergiella</taxon>
    </lineage>
</organism>
<evidence type="ECO:0000259" key="2">
    <source>
        <dbReference type="Pfam" id="PF12010"/>
    </source>
</evidence>
<keyword evidence="6" id="KW-1185">Reference proteome</keyword>
<protein>
    <recommendedName>
        <fullName evidence="2">DUF3502 domain-containing protein</fullName>
    </recommendedName>
</protein>
<comment type="caution">
    <text evidence="4">The sequence shown here is derived from an EMBL/GenBank/DDBJ whole genome shotgun (WGS) entry which is preliminary data.</text>
</comment>
<dbReference type="OrthoDB" id="2636783at2"/>
<accession>A0A1E3UNI9</accession>
<gene>
    <name evidence="4" type="ORF">BEI59_04825</name>
    <name evidence="3" type="ORF">BEI63_23650</name>
</gene>
<name>A0A1E3UNI9_9FIRM</name>
<dbReference type="Proteomes" id="UP000094869">
    <property type="component" value="Unassembled WGS sequence"/>
</dbReference>
<dbReference type="AlphaFoldDB" id="A0A1E3UNI9"/>
<reference evidence="3 6" key="1">
    <citation type="submission" date="2016-08" db="EMBL/GenBank/DDBJ databases">
        <title>Characterization of Isolates of Eisenbergiella tayi Derived from Blood Cultures, Using Whole Genome Sequencing.</title>
        <authorList>
            <person name="Bernier A.-M."/>
            <person name="Burdz T."/>
            <person name="Wiebe D."/>
            <person name="Bernard K."/>
        </authorList>
    </citation>
    <scope>NUCLEOTIDE SEQUENCE [LARGE SCALE GENOMIC DNA]</scope>
    <source>
        <strain evidence="3 6">NML120146</strain>
    </source>
</reference>
<dbReference type="Proteomes" id="UP000094271">
    <property type="component" value="Unassembled WGS sequence"/>
</dbReference>
<dbReference type="SUPFAM" id="SSF53850">
    <property type="entry name" value="Periplasmic binding protein-like II"/>
    <property type="match status" value="1"/>
</dbReference>
<sequence>MKRKVIACILALVMGLSLAACGSADSGSEAAAVEGGTVSAREEASVAADTAPADWPVIKVEVCSFTDTLEKEPEIEAALNEYLVSINAGVQADMLPIAIGDRSTQLTLMLTDNKDPIDLFAWRFYSSVSDMVKNGQCISLEKYREVYSELWELFPESVYTACQVNGEQYSLPGADSFSNFQVYAMRKDVAEEIGVMDLADTKITMDQFNGILDKAEAAHPELCWHGDTFVKPLMGVDNLGNDALIGVLMNRGIDETEIVNYYATDEFKAYCEQCKEWADKGLIVDDPLNTDYAGYTLMNDGIGGGYLFEAYSIDYAYSLMKAQINYDTVIFQLTDLAGDNSCLYNGWQISSVCKNPDAAMKLLYLMYTDETVARFFTLGIEGLTYKVDENGCAWYADGVDVNSAGWNLSAPWFYPNECLSLPFETDYKEYFSGMEALWTDDSIQYSNGMGFVFDNSEVYDQMAACSAIVDEYRTALLMGQVDVDDYLAKFNKELEENGINEIISAMQVQFDEFMASK</sequence>
<dbReference type="RefSeq" id="WP_069410645.1">
    <property type="nucleotide sequence ID" value="NZ_DAWDRA010000526.1"/>
</dbReference>
<evidence type="ECO:0000313" key="4">
    <source>
        <dbReference type="EMBL" id="ODR55230.1"/>
    </source>
</evidence>
<evidence type="ECO:0000313" key="5">
    <source>
        <dbReference type="Proteomes" id="UP000094271"/>
    </source>
</evidence>
<dbReference type="Gene3D" id="3.40.190.10">
    <property type="entry name" value="Periplasmic binding protein-like II"/>
    <property type="match status" value="2"/>
</dbReference>
<evidence type="ECO:0000256" key="1">
    <source>
        <dbReference type="SAM" id="SignalP"/>
    </source>
</evidence>
<dbReference type="EMBL" id="MEHA01000002">
    <property type="protein sequence ID" value="ODR55230.1"/>
    <property type="molecule type" value="Genomic_DNA"/>
</dbReference>
<reference evidence="4 5" key="2">
    <citation type="submission" date="2016-08" db="EMBL/GenBank/DDBJ databases">
        <authorList>
            <person name="Seilhamer J.J."/>
        </authorList>
    </citation>
    <scope>NUCLEOTIDE SEQUENCE [LARGE SCALE GENOMIC DNA]</scope>
    <source>
        <strain evidence="4 5">NML150140-1</strain>
    </source>
</reference>
<dbReference type="Pfam" id="PF12010">
    <property type="entry name" value="DUF3502"/>
    <property type="match status" value="1"/>
</dbReference>
<feature type="chain" id="PRO_5038675507" description="DUF3502 domain-containing protein" evidence="1">
    <location>
        <begin position="20"/>
        <end position="517"/>
    </location>
</feature>
<proteinExistence type="predicted"/>
<dbReference type="InterPro" id="IPR022627">
    <property type="entry name" value="DUF3502"/>
</dbReference>
<feature type="signal peptide" evidence="1">
    <location>
        <begin position="1"/>
        <end position="19"/>
    </location>
</feature>
<dbReference type="PROSITE" id="PS51257">
    <property type="entry name" value="PROKAR_LIPOPROTEIN"/>
    <property type="match status" value="1"/>
</dbReference>